<evidence type="ECO:0000256" key="7">
    <source>
        <dbReference type="ARBA" id="ARBA00023136"/>
    </source>
</evidence>
<evidence type="ECO:0000313" key="11">
    <source>
        <dbReference type="RefSeq" id="XP_002739641.1"/>
    </source>
</evidence>
<proteinExistence type="inferred from homology"/>
<gene>
    <name evidence="11" type="primary">LOC100369143</name>
</gene>
<evidence type="ECO:0000256" key="5">
    <source>
        <dbReference type="ARBA" id="ARBA00022723"/>
    </source>
</evidence>
<dbReference type="InterPro" id="IPR037519">
    <property type="entry name" value="LITAF_fam"/>
</dbReference>
<sequence>MDQNRAPPPPPTYNEAVPGGVQAQPQPVTVQPAVTVISAGIRYTQVPVSQECPHCHNTIVTTVTYENGTVTYLAAGIVCLVGCWMGCCLIPFCIDACKDAVHCCPNCNIVLGKYSQM</sequence>
<evidence type="ECO:0000256" key="6">
    <source>
        <dbReference type="ARBA" id="ARBA00022833"/>
    </source>
</evidence>
<dbReference type="SMART" id="SM00714">
    <property type="entry name" value="LITAF"/>
    <property type="match status" value="1"/>
</dbReference>
<organism evidence="10 11">
    <name type="scientific">Saccoglossus kowalevskii</name>
    <name type="common">Acorn worm</name>
    <dbReference type="NCBI Taxonomy" id="10224"/>
    <lineage>
        <taxon>Eukaryota</taxon>
        <taxon>Metazoa</taxon>
        <taxon>Hemichordata</taxon>
        <taxon>Enteropneusta</taxon>
        <taxon>Harrimaniidae</taxon>
        <taxon>Saccoglossus</taxon>
    </lineage>
</organism>
<evidence type="ECO:0000259" key="9">
    <source>
        <dbReference type="PROSITE" id="PS51837"/>
    </source>
</evidence>
<accession>A0ABM0GXN3</accession>
<dbReference type="InterPro" id="IPR006629">
    <property type="entry name" value="LITAF"/>
</dbReference>
<evidence type="ECO:0000256" key="2">
    <source>
        <dbReference type="ARBA" id="ARBA00004481"/>
    </source>
</evidence>
<evidence type="ECO:0000313" key="10">
    <source>
        <dbReference type="Proteomes" id="UP000694865"/>
    </source>
</evidence>
<keyword evidence="7" id="KW-0472">Membrane</keyword>
<feature type="domain" description="LITAF" evidence="9">
    <location>
        <begin position="31"/>
        <end position="116"/>
    </location>
</feature>
<name>A0ABM0GXN3_SACKO</name>
<evidence type="ECO:0000256" key="1">
    <source>
        <dbReference type="ARBA" id="ARBA00004414"/>
    </source>
</evidence>
<dbReference type="PROSITE" id="PS51837">
    <property type="entry name" value="LITAF"/>
    <property type="match status" value="1"/>
</dbReference>
<comment type="similarity">
    <text evidence="4">Belongs to the CDIP1/LITAF family.</text>
</comment>
<protein>
    <submittedName>
        <fullName evidence="11">Lipopolysaccharide-induced tumor necrosis factor-alpha factor homolog</fullName>
    </submittedName>
</protein>
<reference evidence="11" key="1">
    <citation type="submission" date="2025-08" db="UniProtKB">
        <authorList>
            <consortium name="RefSeq"/>
        </authorList>
    </citation>
    <scope>IDENTIFICATION</scope>
    <source>
        <tissue evidence="11">Testes</tissue>
    </source>
</reference>
<comment type="subcellular location">
    <subcellularLocation>
        <location evidence="2">Endosome membrane</location>
        <topology evidence="2">Peripheral membrane protein</topology>
    </subcellularLocation>
    <subcellularLocation>
        <location evidence="1">Late endosome membrane</location>
    </subcellularLocation>
    <subcellularLocation>
        <location evidence="3">Lysosome membrane</location>
        <topology evidence="3">Peripheral membrane protein</topology>
        <orientation evidence="3">Cytoplasmic side</orientation>
    </subcellularLocation>
</comment>
<dbReference type="Pfam" id="PF10601">
    <property type="entry name" value="zf-LITAF-like"/>
    <property type="match status" value="1"/>
</dbReference>
<feature type="compositionally biased region" description="Pro residues" evidence="8">
    <location>
        <begin position="1"/>
        <end position="12"/>
    </location>
</feature>
<keyword evidence="5" id="KW-0479">Metal-binding</keyword>
<dbReference type="PANTHER" id="PTHR23292">
    <property type="entry name" value="LIPOPOLYSACCHARIDE-INDUCED TUMOR NECROSIS FACTOR-ALPHA FACTOR"/>
    <property type="match status" value="1"/>
</dbReference>
<keyword evidence="10" id="KW-1185">Reference proteome</keyword>
<keyword evidence="6" id="KW-0862">Zinc</keyword>
<feature type="region of interest" description="Disordered" evidence="8">
    <location>
        <begin position="1"/>
        <end position="23"/>
    </location>
</feature>
<dbReference type="GeneID" id="100369143"/>
<evidence type="ECO:0000256" key="4">
    <source>
        <dbReference type="ARBA" id="ARBA00005975"/>
    </source>
</evidence>
<dbReference type="RefSeq" id="XP_002739641.1">
    <property type="nucleotide sequence ID" value="XM_002739595.2"/>
</dbReference>
<evidence type="ECO:0000256" key="8">
    <source>
        <dbReference type="SAM" id="MobiDB-lite"/>
    </source>
</evidence>
<dbReference type="Proteomes" id="UP000694865">
    <property type="component" value="Unplaced"/>
</dbReference>
<dbReference type="PANTHER" id="PTHR23292:SF6">
    <property type="entry name" value="FI16602P1-RELATED"/>
    <property type="match status" value="1"/>
</dbReference>
<evidence type="ECO:0000256" key="3">
    <source>
        <dbReference type="ARBA" id="ARBA00004630"/>
    </source>
</evidence>